<dbReference type="Proteomes" id="UP001201812">
    <property type="component" value="Unassembled WGS sequence"/>
</dbReference>
<comment type="caution">
    <text evidence="2">The sequence shown here is derived from an EMBL/GenBank/DDBJ whole genome shotgun (WGS) entry which is preliminary data.</text>
</comment>
<accession>A0AAD4MFY5</accession>
<feature type="compositionally biased region" description="Polar residues" evidence="1">
    <location>
        <begin position="19"/>
        <end position="28"/>
    </location>
</feature>
<gene>
    <name evidence="2" type="ORF">DdX_21740</name>
</gene>
<dbReference type="EMBL" id="JAKKPZ010000886">
    <property type="protein sequence ID" value="KAI1691663.1"/>
    <property type="molecule type" value="Genomic_DNA"/>
</dbReference>
<feature type="compositionally biased region" description="Basic and acidic residues" evidence="1">
    <location>
        <begin position="77"/>
        <end position="91"/>
    </location>
</feature>
<organism evidence="2 3">
    <name type="scientific">Ditylenchus destructor</name>
    <dbReference type="NCBI Taxonomy" id="166010"/>
    <lineage>
        <taxon>Eukaryota</taxon>
        <taxon>Metazoa</taxon>
        <taxon>Ecdysozoa</taxon>
        <taxon>Nematoda</taxon>
        <taxon>Chromadorea</taxon>
        <taxon>Rhabditida</taxon>
        <taxon>Tylenchina</taxon>
        <taxon>Tylenchomorpha</taxon>
        <taxon>Sphaerularioidea</taxon>
        <taxon>Anguinidae</taxon>
        <taxon>Anguininae</taxon>
        <taxon>Ditylenchus</taxon>
    </lineage>
</organism>
<evidence type="ECO:0000313" key="3">
    <source>
        <dbReference type="Proteomes" id="UP001201812"/>
    </source>
</evidence>
<evidence type="ECO:0000313" key="2">
    <source>
        <dbReference type="EMBL" id="KAI1691663.1"/>
    </source>
</evidence>
<sequence>MNKTVVETIMGEMDASAAEISNTAEPQTKSPKDKSPKNKDGKPEKPKKTNDRRSEVSHQRPDATHSYSETFGSPTDAKFEMVPEDDVIKGK</sequence>
<reference evidence="2" key="1">
    <citation type="submission" date="2022-01" db="EMBL/GenBank/DDBJ databases">
        <title>Genome Sequence Resource for Two Populations of Ditylenchus destructor, the Migratory Endoparasitic Phytonematode.</title>
        <authorList>
            <person name="Zhang H."/>
            <person name="Lin R."/>
            <person name="Xie B."/>
        </authorList>
    </citation>
    <scope>NUCLEOTIDE SEQUENCE</scope>
    <source>
        <strain evidence="2">BazhouSP</strain>
    </source>
</reference>
<keyword evidence="3" id="KW-1185">Reference proteome</keyword>
<evidence type="ECO:0000256" key="1">
    <source>
        <dbReference type="SAM" id="MobiDB-lite"/>
    </source>
</evidence>
<feature type="compositionally biased region" description="Basic and acidic residues" evidence="1">
    <location>
        <begin position="30"/>
        <end position="63"/>
    </location>
</feature>
<proteinExistence type="predicted"/>
<name>A0AAD4MFY5_9BILA</name>
<feature type="region of interest" description="Disordered" evidence="1">
    <location>
        <begin position="1"/>
        <end position="91"/>
    </location>
</feature>
<dbReference type="AlphaFoldDB" id="A0AAD4MFY5"/>
<protein>
    <submittedName>
        <fullName evidence="2">Uncharacterized protein</fullName>
    </submittedName>
</protein>